<sequence length="85" mass="9364">MSLFSSGQNQMCPTSVSWNNTDFKLAKVKYRLELLPGAKTQAKWLKQPSCGLHLDSVSCRTTPSYNSDQNRASPEATLDGFPAPN</sequence>
<evidence type="ECO:0000256" key="1">
    <source>
        <dbReference type="SAM" id="MobiDB-lite"/>
    </source>
</evidence>
<dbReference type="AlphaFoldDB" id="A0A0L6UH10"/>
<reference evidence="2 3" key="1">
    <citation type="submission" date="2015-08" db="EMBL/GenBank/DDBJ databases">
        <title>Next Generation Sequencing and Analysis of the Genome of Puccinia sorghi L Schw, the Causal Agent of Maize Common Rust.</title>
        <authorList>
            <person name="Rochi L."/>
            <person name="Burguener G."/>
            <person name="Darino M."/>
            <person name="Turjanski A."/>
            <person name="Kreff E."/>
            <person name="Dieguez M.J."/>
            <person name="Sacco F."/>
        </authorList>
    </citation>
    <scope>NUCLEOTIDE SEQUENCE [LARGE SCALE GENOMIC DNA]</scope>
    <source>
        <strain evidence="2 3">RO10H11247</strain>
    </source>
</reference>
<dbReference type="EMBL" id="LAVV01011401">
    <property type="protein sequence ID" value="KNZ47813.1"/>
    <property type="molecule type" value="Genomic_DNA"/>
</dbReference>
<protein>
    <submittedName>
        <fullName evidence="2">Uncharacterized protein</fullName>
    </submittedName>
</protein>
<name>A0A0L6UH10_9BASI</name>
<keyword evidence="3" id="KW-1185">Reference proteome</keyword>
<accession>A0A0L6UH10</accession>
<gene>
    <name evidence="2" type="ORF">VP01_6113g2</name>
</gene>
<feature type="compositionally biased region" description="Polar residues" evidence="1">
    <location>
        <begin position="62"/>
        <end position="72"/>
    </location>
</feature>
<dbReference type="OrthoDB" id="10512579at2759"/>
<proteinExistence type="predicted"/>
<evidence type="ECO:0000313" key="2">
    <source>
        <dbReference type="EMBL" id="KNZ47813.1"/>
    </source>
</evidence>
<evidence type="ECO:0000313" key="3">
    <source>
        <dbReference type="Proteomes" id="UP000037035"/>
    </source>
</evidence>
<dbReference type="Proteomes" id="UP000037035">
    <property type="component" value="Unassembled WGS sequence"/>
</dbReference>
<organism evidence="2 3">
    <name type="scientific">Puccinia sorghi</name>
    <dbReference type="NCBI Taxonomy" id="27349"/>
    <lineage>
        <taxon>Eukaryota</taxon>
        <taxon>Fungi</taxon>
        <taxon>Dikarya</taxon>
        <taxon>Basidiomycota</taxon>
        <taxon>Pucciniomycotina</taxon>
        <taxon>Pucciniomycetes</taxon>
        <taxon>Pucciniales</taxon>
        <taxon>Pucciniaceae</taxon>
        <taxon>Puccinia</taxon>
    </lineage>
</organism>
<dbReference type="VEuPathDB" id="FungiDB:VP01_6113g2"/>
<comment type="caution">
    <text evidence="2">The sequence shown here is derived from an EMBL/GenBank/DDBJ whole genome shotgun (WGS) entry which is preliminary data.</text>
</comment>
<feature type="region of interest" description="Disordered" evidence="1">
    <location>
        <begin position="62"/>
        <end position="85"/>
    </location>
</feature>